<dbReference type="Proteomes" id="UP000255224">
    <property type="component" value="Unassembled WGS sequence"/>
</dbReference>
<sequence length="135" mass="14901">MMISLFPGFNSNESVSNVKVIPSFDSFIFKTSVNFFSSFLGSISKFPRYFIFPFSNKTHHLQKQGVTFSSYFYRIPLIRKCCNSIMVLASMISPVATIESACSKGSSKTSIFSPSSSSPPPSAIFISAEYSAVKK</sequence>
<organism evidence="1 2">
    <name type="scientific">Chryseobacterium carnipullorum</name>
    <dbReference type="NCBI Taxonomy" id="1124835"/>
    <lineage>
        <taxon>Bacteria</taxon>
        <taxon>Pseudomonadati</taxon>
        <taxon>Bacteroidota</taxon>
        <taxon>Flavobacteriia</taxon>
        <taxon>Flavobacteriales</taxon>
        <taxon>Weeksellaceae</taxon>
        <taxon>Chryseobacterium group</taxon>
        <taxon>Chryseobacterium</taxon>
    </lineage>
</organism>
<dbReference type="EMBL" id="UFVQ01000003">
    <property type="protein sequence ID" value="STC96304.1"/>
    <property type="molecule type" value="Genomic_DNA"/>
</dbReference>
<evidence type="ECO:0000313" key="2">
    <source>
        <dbReference type="Proteomes" id="UP000255224"/>
    </source>
</evidence>
<reference evidence="1 2" key="1">
    <citation type="submission" date="2018-06" db="EMBL/GenBank/DDBJ databases">
        <authorList>
            <consortium name="Pathogen Informatics"/>
            <person name="Doyle S."/>
        </authorList>
    </citation>
    <scope>NUCLEOTIDE SEQUENCE [LARGE SCALE GENOMIC DNA]</scope>
    <source>
        <strain evidence="1 2">NCTC13533</strain>
    </source>
</reference>
<name>A0A376DWT7_CHRCU</name>
<proteinExistence type="predicted"/>
<gene>
    <name evidence="1" type="ORF">NCTC13533_02160</name>
</gene>
<accession>A0A376DWT7</accession>
<evidence type="ECO:0000313" key="1">
    <source>
        <dbReference type="EMBL" id="STC96304.1"/>
    </source>
</evidence>
<dbReference type="AlphaFoldDB" id="A0A376DWT7"/>
<protein>
    <submittedName>
        <fullName evidence="1">Uncharacterized protein</fullName>
    </submittedName>
</protein>